<sequence length="1423" mass="157615">MPSNSRIVRSPPPRPAPPRTSATPPPPPPPTRSSMIHSSPSIPSTMSPVIQLDSNAPTVGGQVMKNGIGATPPMVNGKRMTSNPTIPNGNLDHPTPQTTQLPVQHPRPPSAPPASSFPWSTRPIKLYASQSSPPQPPVSPFPRYGLSVPGFPSHSGHMLLFGGLVHETVRNDLWSMDVRDCMTMLVKTKGDAPLPRVGHASAIADRIMLIWGGDTKVRPEDLQDEALYILDLRTQEWIKLSIPNGPVGRYGHAVCMHESKLFMFGGQAEGAFMDDFWAFDVKQLSGDQQSWEVVKATTRTPPKRTGHILMSYQGKIYLFGGTDGQFHYNDTWAYEVATGVWTELSCIGYIPTPREGHAAAIVDDVIYVFGGRDVNGKDLGDLAAFKISNHRWFMFQNMGPAPSARSGHSMVAAHGRIFVLGGEANATMPTQKDDPSLIHVLDTTKIKYPGDSQTPRVKAKTPEPGQTSVPQAPASIEQQTLQRSIPPSSSMDSLQQRAMSPALINGRPNGIPIVNGSPERPMPRSESLDAMAQQATKPIPNGVPQRPKREGDEEYRRAMSPQHGESASPVPHGSARVTSPPNAPGPSSPPQGVKHQFNASVVGTRSPSPRMRMTDTVDKPTPPSDAFYYARSPTANGFQGRPTSLSGTADLIRELKSREAEVDHGRKREAALRVVIGRAMAQGFVPDRDEAALIPNRDSDGGGTDQVLKDALIRLKQEKAQIQNEFVSQMRAVSEKAAEADRLRRGALQEAAFYRAKLATLESGSPIDLGRLEKERIAELERQLATLSAEHTNVQRDMERLSDQCSSDRQLHAEAIDRESGTLKRAEEAEEAHRNTLEELEDVRQKVIVAEASVRDHTERLITLSSLAQQREAERDQLRTKLDDAILARDQHLGLIEQAQSAIDAAGLRTTELEAQNLKSTSRIAELETELADTRLELEARTRDADMATQRMTEVENAYAQSREEADELRNLTTGGLGQVIDSLKEMRADEDRNSHGHREQIRALEEECNSLRRMLKEAGQRLDAAEAGVSHHRTKARDFETQVQALRAEVRVHRNKLGKSHEETSKLKELQATRDAELRDREQAVTEMETRLTMMRNLLADHGIAVNDSEVGEVPTTRELEMQLRERTRELDNAQREIDELTRRCQEAENKVESLGRLVERIKDARSPTSLSMRSPSPPGEGERARVADVEKRMAEMEASHKEKVASLESDYQTAVKYVKGTERMMKRLKDELSRQKAANLSLQSEMDHLRGRASVEPGAPRTSGRATPSPNEHELQRKLATLQSQQTTMQAELNASRDVLTAREREAEVMRLRMDESEREVEALRDELLQAQQRINTLLEMGQPFSDDDHVSVKKRDSASSEEASMAFDKFTKELQKWERTRSPQAVGSDGDSHSPELNTSPVGVGAHKRSSSDYSGNWAQ</sequence>
<dbReference type="OrthoDB" id="45365at2759"/>
<feature type="compositionally biased region" description="Basic and acidic residues" evidence="7">
    <location>
        <begin position="547"/>
        <end position="557"/>
    </location>
</feature>
<evidence type="ECO:0000256" key="1">
    <source>
        <dbReference type="ARBA" id="ARBA00004496"/>
    </source>
</evidence>
<evidence type="ECO:0000256" key="7">
    <source>
        <dbReference type="SAM" id="MobiDB-lite"/>
    </source>
</evidence>
<feature type="region of interest" description="Disordered" evidence="7">
    <location>
        <begin position="1343"/>
        <end position="1423"/>
    </location>
</feature>
<dbReference type="Gene3D" id="2.120.10.80">
    <property type="entry name" value="Kelch-type beta propeller"/>
    <property type="match status" value="1"/>
</dbReference>
<dbReference type="InterPro" id="IPR006652">
    <property type="entry name" value="Kelch_1"/>
</dbReference>
<feature type="region of interest" description="Disordered" evidence="7">
    <location>
        <begin position="1"/>
        <end position="119"/>
    </location>
</feature>
<comment type="caution">
    <text evidence="8">The sequence shown here is derived from an EMBL/GenBank/DDBJ whole genome shotgun (WGS) entry which is preliminary data.</text>
</comment>
<name>A0A4Q1BU97_TREME</name>
<dbReference type="InterPro" id="IPR015915">
    <property type="entry name" value="Kelch-typ_b-propeller"/>
</dbReference>
<keyword evidence="9" id="KW-1185">Reference proteome</keyword>
<feature type="region of interest" description="Disordered" evidence="7">
    <location>
        <begin position="445"/>
        <end position="622"/>
    </location>
</feature>
<keyword evidence="2" id="KW-0880">Kelch repeat</keyword>
<proteinExistence type="predicted"/>
<dbReference type="SMART" id="SM00612">
    <property type="entry name" value="Kelch"/>
    <property type="match status" value="3"/>
</dbReference>
<feature type="region of interest" description="Disordered" evidence="7">
    <location>
        <begin position="1244"/>
        <end position="1277"/>
    </location>
</feature>
<dbReference type="STRING" id="5217.A0A4Q1BU97"/>
<comment type="subcellular location">
    <subcellularLocation>
        <location evidence="1">Cytoplasm</location>
    </subcellularLocation>
</comment>
<feature type="compositionally biased region" description="Basic and acidic residues" evidence="7">
    <location>
        <begin position="1372"/>
        <end position="1384"/>
    </location>
</feature>
<accession>A0A4Q1BU97</accession>
<feature type="compositionally biased region" description="Polar residues" evidence="7">
    <location>
        <begin position="464"/>
        <end position="498"/>
    </location>
</feature>
<dbReference type="InParanoid" id="A0A4Q1BU97"/>
<evidence type="ECO:0000256" key="3">
    <source>
        <dbReference type="ARBA" id="ARBA00022490"/>
    </source>
</evidence>
<feature type="compositionally biased region" description="Polar residues" evidence="7">
    <location>
        <begin position="597"/>
        <end position="607"/>
    </location>
</feature>
<evidence type="ECO:0000256" key="6">
    <source>
        <dbReference type="SAM" id="Coils"/>
    </source>
</evidence>
<feature type="coiled-coil region" evidence="6">
    <location>
        <begin position="770"/>
        <end position="1088"/>
    </location>
</feature>
<feature type="compositionally biased region" description="Pro residues" evidence="7">
    <location>
        <begin position="10"/>
        <end position="31"/>
    </location>
</feature>
<feature type="compositionally biased region" description="Polar residues" evidence="7">
    <location>
        <begin position="79"/>
        <end position="88"/>
    </location>
</feature>
<dbReference type="PANTHER" id="PTHR46647">
    <property type="entry name" value="RAB9 EFFECTOR PROTEIN WITH KELCH MOTIFS"/>
    <property type="match status" value="1"/>
</dbReference>
<gene>
    <name evidence="8" type="ORF">M231_01097</name>
</gene>
<evidence type="ECO:0000256" key="4">
    <source>
        <dbReference type="ARBA" id="ARBA00022737"/>
    </source>
</evidence>
<dbReference type="InterPro" id="IPR052124">
    <property type="entry name" value="Rab9_kelch_effector"/>
</dbReference>
<keyword evidence="3" id="KW-0963">Cytoplasm</keyword>
<feature type="compositionally biased region" description="Basic and acidic residues" evidence="7">
    <location>
        <begin position="1349"/>
        <end position="1361"/>
    </location>
</feature>
<feature type="compositionally biased region" description="Low complexity" evidence="7">
    <location>
        <begin position="32"/>
        <end position="48"/>
    </location>
</feature>
<keyword evidence="5 6" id="KW-0175">Coiled coil</keyword>
<dbReference type="VEuPathDB" id="FungiDB:TREMEDRAFT_59843"/>
<protein>
    <submittedName>
        <fullName evidence="8">Uncharacterized protein</fullName>
    </submittedName>
</protein>
<dbReference type="FunFam" id="2.120.10.80:FF:000049">
    <property type="entry name" value="Cell polarity protein (Tea1)"/>
    <property type="match status" value="1"/>
</dbReference>
<organism evidence="8 9">
    <name type="scientific">Tremella mesenterica</name>
    <name type="common">Jelly fungus</name>
    <dbReference type="NCBI Taxonomy" id="5217"/>
    <lineage>
        <taxon>Eukaryota</taxon>
        <taxon>Fungi</taxon>
        <taxon>Dikarya</taxon>
        <taxon>Basidiomycota</taxon>
        <taxon>Agaricomycotina</taxon>
        <taxon>Tremellomycetes</taxon>
        <taxon>Tremellales</taxon>
        <taxon>Tremellaceae</taxon>
        <taxon>Tremella</taxon>
    </lineage>
</organism>
<dbReference type="Pfam" id="PF24681">
    <property type="entry name" value="Kelch_KLHDC2_KLHL20_DRC7"/>
    <property type="match status" value="1"/>
</dbReference>
<feature type="region of interest" description="Disordered" evidence="7">
    <location>
        <begin position="1164"/>
        <end position="1187"/>
    </location>
</feature>
<evidence type="ECO:0000256" key="2">
    <source>
        <dbReference type="ARBA" id="ARBA00022441"/>
    </source>
</evidence>
<keyword evidence="4" id="KW-0677">Repeat</keyword>
<feature type="coiled-coil region" evidence="6">
    <location>
        <begin position="1302"/>
        <end position="1343"/>
    </location>
</feature>
<dbReference type="EMBL" id="SDIL01000007">
    <property type="protein sequence ID" value="RXK41598.1"/>
    <property type="molecule type" value="Genomic_DNA"/>
</dbReference>
<reference evidence="8 9" key="1">
    <citation type="submission" date="2016-06" db="EMBL/GenBank/DDBJ databases">
        <title>Evolution of pathogenesis and genome organization in the Tremellales.</title>
        <authorList>
            <person name="Cuomo C."/>
            <person name="Litvintseva A."/>
            <person name="Heitman J."/>
            <person name="Chen Y."/>
            <person name="Sun S."/>
            <person name="Springer D."/>
            <person name="Dromer F."/>
            <person name="Young S."/>
            <person name="Zeng Q."/>
            <person name="Chapman S."/>
            <person name="Gujja S."/>
            <person name="Saif S."/>
            <person name="Birren B."/>
        </authorList>
    </citation>
    <scope>NUCLEOTIDE SEQUENCE [LARGE SCALE GENOMIC DNA]</scope>
    <source>
        <strain evidence="8 9">ATCC 28783</strain>
    </source>
</reference>
<dbReference type="PANTHER" id="PTHR46647:SF1">
    <property type="entry name" value="RAB9 EFFECTOR PROTEIN WITH KELCH MOTIFS"/>
    <property type="match status" value="1"/>
</dbReference>
<evidence type="ECO:0000256" key="5">
    <source>
        <dbReference type="ARBA" id="ARBA00023054"/>
    </source>
</evidence>
<dbReference type="SUPFAM" id="SSF57997">
    <property type="entry name" value="Tropomyosin"/>
    <property type="match status" value="1"/>
</dbReference>
<dbReference type="FunCoup" id="A0A4Q1BU97">
    <property type="interactions" value="6"/>
</dbReference>
<evidence type="ECO:0000313" key="9">
    <source>
        <dbReference type="Proteomes" id="UP000289152"/>
    </source>
</evidence>
<evidence type="ECO:0000313" key="8">
    <source>
        <dbReference type="EMBL" id="RXK41598.1"/>
    </source>
</evidence>
<dbReference type="SUPFAM" id="SSF117281">
    <property type="entry name" value="Kelch motif"/>
    <property type="match status" value="1"/>
</dbReference>
<dbReference type="GO" id="GO:0005737">
    <property type="term" value="C:cytoplasm"/>
    <property type="evidence" value="ECO:0007669"/>
    <property type="project" value="UniProtKB-SubCell"/>
</dbReference>
<dbReference type="Proteomes" id="UP000289152">
    <property type="component" value="Unassembled WGS sequence"/>
</dbReference>